<dbReference type="GO" id="GO:0000455">
    <property type="term" value="P:enzyme-directed rRNA pseudouridine synthesis"/>
    <property type="evidence" value="ECO:0007669"/>
    <property type="project" value="UniProtKB-ARBA"/>
</dbReference>
<dbReference type="FunFam" id="3.30.70.1560:FF:000001">
    <property type="entry name" value="Pseudouridine synthase"/>
    <property type="match status" value="1"/>
</dbReference>
<evidence type="ECO:0000256" key="5">
    <source>
        <dbReference type="RuleBase" id="RU003887"/>
    </source>
</evidence>
<dbReference type="SUPFAM" id="SSF55174">
    <property type="entry name" value="Alpha-L RNA-binding motif"/>
    <property type="match status" value="1"/>
</dbReference>
<dbReference type="RefSeq" id="WP_095549692.1">
    <property type="nucleotide sequence ID" value="NZ_NSJF01000003.1"/>
</dbReference>
<dbReference type="InterPro" id="IPR020103">
    <property type="entry name" value="PsdUridine_synth_cat_dom_sf"/>
</dbReference>
<keyword evidence="3 5" id="KW-0413">Isomerase</keyword>
<evidence type="ECO:0000259" key="7">
    <source>
        <dbReference type="SMART" id="SM00363"/>
    </source>
</evidence>
<feature type="compositionally biased region" description="Low complexity" evidence="6">
    <location>
        <begin position="37"/>
        <end position="51"/>
    </location>
</feature>
<dbReference type="PANTHER" id="PTHR47683">
    <property type="entry name" value="PSEUDOURIDINE SYNTHASE FAMILY PROTEIN-RELATED"/>
    <property type="match status" value="1"/>
</dbReference>
<feature type="compositionally biased region" description="Low complexity" evidence="6">
    <location>
        <begin position="337"/>
        <end position="359"/>
    </location>
</feature>
<dbReference type="Pfam" id="PF00849">
    <property type="entry name" value="PseudoU_synth_2"/>
    <property type="match status" value="1"/>
</dbReference>
<feature type="region of interest" description="Disordered" evidence="6">
    <location>
        <begin position="308"/>
        <end position="399"/>
    </location>
</feature>
<name>A0A2A2A9Y6_9BURK</name>
<evidence type="ECO:0000313" key="9">
    <source>
        <dbReference type="Proteomes" id="UP000217999"/>
    </source>
</evidence>
<evidence type="ECO:0000313" key="8">
    <source>
        <dbReference type="EMBL" id="PAT34613.1"/>
    </source>
</evidence>
<dbReference type="InterPro" id="IPR006145">
    <property type="entry name" value="PsdUridine_synth_RsuA/RluA"/>
</dbReference>
<keyword evidence="2 4" id="KW-0694">RNA-binding</keyword>
<reference evidence="8 9" key="1">
    <citation type="submission" date="2017-08" db="EMBL/GenBank/DDBJ databases">
        <title>WGS of Clinical strains of the CDC Group NO-1 linked to zoonotic infections in humans.</title>
        <authorList>
            <person name="Bernier A.-M."/>
            <person name="Bernard K."/>
        </authorList>
    </citation>
    <scope>NUCLEOTIDE SEQUENCE [LARGE SCALE GENOMIC DNA]</scope>
    <source>
        <strain evidence="8 9">NML03-0146</strain>
    </source>
</reference>
<dbReference type="CDD" id="cd02556">
    <property type="entry name" value="PseudoU_synth_RluB"/>
    <property type="match status" value="1"/>
</dbReference>
<organism evidence="8 9">
    <name type="scientific">Vandammella animalimorsus</name>
    <dbReference type="NCBI Taxonomy" id="2029117"/>
    <lineage>
        <taxon>Bacteria</taxon>
        <taxon>Pseudomonadati</taxon>
        <taxon>Pseudomonadota</taxon>
        <taxon>Betaproteobacteria</taxon>
        <taxon>Burkholderiales</taxon>
        <taxon>Comamonadaceae</taxon>
        <taxon>Vandammella</taxon>
    </lineage>
</organism>
<dbReference type="Proteomes" id="UP000217999">
    <property type="component" value="Unassembled WGS sequence"/>
</dbReference>
<dbReference type="InterPro" id="IPR002942">
    <property type="entry name" value="S4_RNA-bd"/>
</dbReference>
<dbReference type="PROSITE" id="PS01149">
    <property type="entry name" value="PSI_RSU"/>
    <property type="match status" value="1"/>
</dbReference>
<dbReference type="SUPFAM" id="SSF55120">
    <property type="entry name" value="Pseudouridine synthase"/>
    <property type="match status" value="1"/>
</dbReference>
<dbReference type="FunFam" id="3.10.290.10:FF:000003">
    <property type="entry name" value="Pseudouridine synthase"/>
    <property type="match status" value="1"/>
</dbReference>
<evidence type="ECO:0000256" key="2">
    <source>
        <dbReference type="ARBA" id="ARBA00022884"/>
    </source>
</evidence>
<feature type="domain" description="RNA-binding S4" evidence="7">
    <location>
        <begin position="69"/>
        <end position="131"/>
    </location>
</feature>
<protein>
    <recommendedName>
        <fullName evidence="5">Pseudouridine synthase</fullName>
        <ecNumber evidence="5">5.4.99.-</ecNumber>
    </recommendedName>
</protein>
<dbReference type="InterPro" id="IPR042092">
    <property type="entry name" value="PsdUridine_s_RsuA/RluB/E/F_cat"/>
</dbReference>
<dbReference type="GO" id="GO:0005829">
    <property type="term" value="C:cytosol"/>
    <property type="evidence" value="ECO:0007669"/>
    <property type="project" value="UniProtKB-ARBA"/>
</dbReference>
<dbReference type="GO" id="GO:0120159">
    <property type="term" value="F:rRNA pseudouridine synthase activity"/>
    <property type="evidence" value="ECO:0007669"/>
    <property type="project" value="UniProtKB-ARBA"/>
</dbReference>
<dbReference type="EC" id="5.4.99.-" evidence="5"/>
<dbReference type="InterPro" id="IPR000748">
    <property type="entry name" value="PsdUridine_synth_RsuA/RluB/E/F"/>
</dbReference>
<evidence type="ECO:0000256" key="3">
    <source>
        <dbReference type="ARBA" id="ARBA00023235"/>
    </source>
</evidence>
<dbReference type="AlphaFoldDB" id="A0A2A2A9Y6"/>
<sequence length="399" mass="42777">MQAKKPSRNAASRKPGTGRGGPPAPSTPAPRPRRSPRQGAAPEAAPASPVATGQRQAHKRVLQPDAQQPKLHKLLAQAGVGSRLEMEALIAQGRITVNDQPAHVGQRVQHGDQIKINGKPLRLRVAPPAVRVLAYHKVAGEMVTREDPQNRPTVFRKLPHLAHGKWQAVGRLDLNTEGLLLLTNSGDLANRLMHPRYGLEREYAVRILGALSSSERQQLLDGVMLEDGHAAFGSIQDGGGEGVNQWYKVTISEGRNREVRRMMEAVGHAVSRLIRVRYGSVVLMRGLRRGMWLELPERDVARLMEEAGMPRPQASAPGQRGAGRSAPPDRSRGRNKPSGPAAPRSRGAGSARAPQAAPRGKPKSAQGYIGADGLGAMVGRRGGKGRPGAAGRGPGRRGR</sequence>
<gene>
    <name evidence="8" type="ORF">CK620_06860</name>
</gene>
<dbReference type="InterPro" id="IPR050343">
    <property type="entry name" value="RsuA_PseudoU_synthase"/>
</dbReference>
<proteinExistence type="inferred from homology"/>
<dbReference type="CDD" id="cd00165">
    <property type="entry name" value="S4"/>
    <property type="match status" value="1"/>
</dbReference>
<dbReference type="GO" id="GO:0003723">
    <property type="term" value="F:RNA binding"/>
    <property type="evidence" value="ECO:0007669"/>
    <property type="project" value="UniProtKB-KW"/>
</dbReference>
<dbReference type="PROSITE" id="PS50889">
    <property type="entry name" value="S4"/>
    <property type="match status" value="1"/>
</dbReference>
<accession>A0A2A2A9Y6</accession>
<dbReference type="Gene3D" id="3.10.290.10">
    <property type="entry name" value="RNA-binding S4 domain"/>
    <property type="match status" value="1"/>
</dbReference>
<dbReference type="PANTHER" id="PTHR47683:SF3">
    <property type="entry name" value="RIBOSOMAL LARGE SUBUNIT PSEUDOURIDINE SYNTHASE B"/>
    <property type="match status" value="1"/>
</dbReference>
<feature type="region of interest" description="Disordered" evidence="6">
    <location>
        <begin position="1"/>
        <end position="70"/>
    </location>
</feature>
<dbReference type="NCBIfam" id="TIGR00093">
    <property type="entry name" value="pseudouridine synthase"/>
    <property type="match status" value="1"/>
</dbReference>
<dbReference type="Gene3D" id="3.30.70.580">
    <property type="entry name" value="Pseudouridine synthase I, catalytic domain, N-terminal subdomain"/>
    <property type="match status" value="1"/>
</dbReference>
<comment type="caution">
    <text evidence="8">The sequence shown here is derived from an EMBL/GenBank/DDBJ whole genome shotgun (WGS) entry which is preliminary data.</text>
</comment>
<dbReference type="EMBL" id="NSJF01000003">
    <property type="protein sequence ID" value="PAT34613.1"/>
    <property type="molecule type" value="Genomic_DNA"/>
</dbReference>
<evidence type="ECO:0000256" key="6">
    <source>
        <dbReference type="SAM" id="MobiDB-lite"/>
    </source>
</evidence>
<comment type="similarity">
    <text evidence="1 5">Belongs to the pseudouridine synthase RsuA family.</text>
</comment>
<dbReference type="Gene3D" id="3.30.70.1560">
    <property type="entry name" value="Alpha-L RNA-binding motif"/>
    <property type="match status" value="1"/>
</dbReference>
<dbReference type="InterPro" id="IPR036986">
    <property type="entry name" value="S4_RNA-bd_sf"/>
</dbReference>
<evidence type="ECO:0000256" key="4">
    <source>
        <dbReference type="PROSITE-ProRule" id="PRU00182"/>
    </source>
</evidence>
<evidence type="ECO:0000256" key="1">
    <source>
        <dbReference type="ARBA" id="ARBA00008348"/>
    </source>
</evidence>
<dbReference type="InterPro" id="IPR018496">
    <property type="entry name" value="PsdUridine_synth_RsuA/RluB_CS"/>
</dbReference>
<dbReference type="InterPro" id="IPR020094">
    <property type="entry name" value="TruA/RsuA/RluB/E/F_N"/>
</dbReference>
<dbReference type="SMART" id="SM00363">
    <property type="entry name" value="S4"/>
    <property type="match status" value="1"/>
</dbReference>
<dbReference type="Pfam" id="PF01479">
    <property type="entry name" value="S4"/>
    <property type="match status" value="1"/>
</dbReference>